<reference evidence="2 3" key="1">
    <citation type="submission" date="2018-03" db="EMBL/GenBank/DDBJ databases">
        <title>Genome sequence of Clostridium luticellarii DSM 29923.</title>
        <authorList>
            <person name="Poehlein A."/>
            <person name="Daniel R."/>
        </authorList>
    </citation>
    <scope>NUCLEOTIDE SEQUENCE [LARGE SCALE GENOMIC DNA]</scope>
    <source>
        <strain evidence="2 3">DSM 29923</strain>
    </source>
</reference>
<protein>
    <submittedName>
        <fullName evidence="2">ABC-2 family transporter protein</fullName>
    </submittedName>
</protein>
<dbReference type="RefSeq" id="WP_106008407.1">
    <property type="nucleotide sequence ID" value="NZ_PVXP01000008.1"/>
</dbReference>
<keyword evidence="1" id="KW-1133">Transmembrane helix</keyword>
<organism evidence="2 3">
    <name type="scientific">Clostridium luticellarii</name>
    <dbReference type="NCBI Taxonomy" id="1691940"/>
    <lineage>
        <taxon>Bacteria</taxon>
        <taxon>Bacillati</taxon>
        <taxon>Bacillota</taxon>
        <taxon>Clostridia</taxon>
        <taxon>Eubacteriales</taxon>
        <taxon>Clostridiaceae</taxon>
        <taxon>Clostridium</taxon>
    </lineage>
</organism>
<dbReference type="EMBL" id="PVXP01000008">
    <property type="protein sequence ID" value="PRR86085.1"/>
    <property type="molecule type" value="Genomic_DNA"/>
</dbReference>
<name>A0A2T0BQG5_9CLOT</name>
<dbReference type="PANTHER" id="PTHR37305:SF1">
    <property type="entry name" value="MEMBRANE PROTEIN"/>
    <property type="match status" value="1"/>
</dbReference>
<feature type="transmembrane region" description="Helical" evidence="1">
    <location>
        <begin position="59"/>
        <end position="82"/>
    </location>
</feature>
<dbReference type="AlphaFoldDB" id="A0A2T0BQG5"/>
<evidence type="ECO:0000256" key="1">
    <source>
        <dbReference type="SAM" id="Phobius"/>
    </source>
</evidence>
<comment type="caution">
    <text evidence="2">The sequence shown here is derived from an EMBL/GenBank/DDBJ whole genome shotgun (WGS) entry which is preliminary data.</text>
</comment>
<proteinExistence type="predicted"/>
<gene>
    <name evidence="2" type="ORF">CLLU_09170</name>
</gene>
<evidence type="ECO:0000313" key="2">
    <source>
        <dbReference type="EMBL" id="PRR86085.1"/>
    </source>
</evidence>
<dbReference type="Proteomes" id="UP000237798">
    <property type="component" value="Unassembled WGS sequence"/>
</dbReference>
<keyword evidence="1" id="KW-0472">Membrane</keyword>
<accession>A0A2T0BQG5</accession>
<dbReference type="PANTHER" id="PTHR37305">
    <property type="entry name" value="INTEGRAL MEMBRANE PROTEIN-RELATED"/>
    <property type="match status" value="1"/>
</dbReference>
<dbReference type="OrthoDB" id="1711106at2"/>
<keyword evidence="1" id="KW-0812">Transmembrane</keyword>
<feature type="transmembrane region" description="Helical" evidence="1">
    <location>
        <begin position="227"/>
        <end position="245"/>
    </location>
</feature>
<dbReference type="Pfam" id="PF12730">
    <property type="entry name" value="ABC2_membrane_4"/>
    <property type="match status" value="1"/>
</dbReference>
<feature type="transmembrane region" description="Helical" evidence="1">
    <location>
        <begin position="103"/>
        <end position="131"/>
    </location>
</feature>
<evidence type="ECO:0000313" key="3">
    <source>
        <dbReference type="Proteomes" id="UP000237798"/>
    </source>
</evidence>
<feature type="transmembrane region" description="Helical" evidence="1">
    <location>
        <begin position="21"/>
        <end position="39"/>
    </location>
</feature>
<feature type="transmembrane region" description="Helical" evidence="1">
    <location>
        <begin position="174"/>
        <end position="191"/>
    </location>
</feature>
<keyword evidence="3" id="KW-1185">Reference proteome</keyword>
<sequence length="250" mass="28537">MVEFKKALINEMEKLYKKKKALAAVVLSLIFIVFGQIFISIVRNNFGVQGVSSSEFPLLILSIIINTLLPLFVALVTIDSFCGEFSQNTMKITLTRPITRLKLYSAKIASICVFIFSLLMLSMVFSIISGLIFNSNSFNFLDIFKIIISYTVTLLPMVILCLVIVLFANIFKGGIAVFFLSILVFIAFKAFEIFIPSYSGIFFTSIFGWYNLWIMDNIPVFKIFREFMMMLSYAIILFTAGYYVFDNKDF</sequence>
<feature type="transmembrane region" description="Helical" evidence="1">
    <location>
        <begin position="143"/>
        <end position="167"/>
    </location>
</feature>